<dbReference type="InterPro" id="IPR000792">
    <property type="entry name" value="Tscrpt_reg_LuxR_C"/>
</dbReference>
<evidence type="ECO:0000256" key="1">
    <source>
        <dbReference type="ARBA" id="ARBA00022553"/>
    </source>
</evidence>
<dbReference type="CDD" id="cd17535">
    <property type="entry name" value="REC_NarL-like"/>
    <property type="match status" value="1"/>
</dbReference>
<keyword evidence="1 5" id="KW-0597">Phosphoprotein</keyword>
<dbReference type="InterPro" id="IPR016032">
    <property type="entry name" value="Sig_transdc_resp-reg_C-effctor"/>
</dbReference>
<dbReference type="PANTHER" id="PTHR43214">
    <property type="entry name" value="TWO-COMPONENT RESPONSE REGULATOR"/>
    <property type="match status" value="1"/>
</dbReference>
<dbReference type="PANTHER" id="PTHR43214:SF24">
    <property type="entry name" value="TRANSCRIPTIONAL REGULATORY PROTEIN NARL-RELATED"/>
    <property type="match status" value="1"/>
</dbReference>
<dbReference type="InterPro" id="IPR011006">
    <property type="entry name" value="CheY-like_superfamily"/>
</dbReference>
<dbReference type="Pfam" id="PF00196">
    <property type="entry name" value="GerE"/>
    <property type="match status" value="1"/>
</dbReference>
<dbReference type="PROSITE" id="PS50110">
    <property type="entry name" value="RESPONSE_REGULATORY"/>
    <property type="match status" value="1"/>
</dbReference>
<evidence type="ECO:0000256" key="5">
    <source>
        <dbReference type="PROSITE-ProRule" id="PRU00169"/>
    </source>
</evidence>
<organism evidence="8 9">
    <name type="scientific">Nocardioides pinisoli</name>
    <dbReference type="NCBI Taxonomy" id="2950279"/>
    <lineage>
        <taxon>Bacteria</taxon>
        <taxon>Bacillati</taxon>
        <taxon>Actinomycetota</taxon>
        <taxon>Actinomycetes</taxon>
        <taxon>Propionibacteriales</taxon>
        <taxon>Nocardioidaceae</taxon>
        <taxon>Nocardioides</taxon>
    </lineage>
</organism>
<dbReference type="CDD" id="cd06170">
    <property type="entry name" value="LuxR_C_like"/>
    <property type="match status" value="1"/>
</dbReference>
<dbReference type="EMBL" id="JANARS010000013">
    <property type="protein sequence ID" value="MCP3424239.1"/>
    <property type="molecule type" value="Genomic_DNA"/>
</dbReference>
<dbReference type="InterPro" id="IPR039420">
    <property type="entry name" value="WalR-like"/>
</dbReference>
<evidence type="ECO:0000313" key="9">
    <source>
        <dbReference type="Proteomes" id="UP001204524"/>
    </source>
</evidence>
<proteinExistence type="predicted"/>
<dbReference type="SMART" id="SM00421">
    <property type="entry name" value="HTH_LUXR"/>
    <property type="match status" value="1"/>
</dbReference>
<feature type="modified residue" description="4-aspartylphosphate" evidence="5">
    <location>
        <position position="67"/>
    </location>
</feature>
<keyword evidence="9" id="KW-1185">Reference proteome</keyword>
<feature type="domain" description="HTH luxR-type" evidence="6">
    <location>
        <begin position="156"/>
        <end position="221"/>
    </location>
</feature>
<dbReference type="Gene3D" id="3.40.50.2300">
    <property type="match status" value="1"/>
</dbReference>
<dbReference type="Pfam" id="PF00072">
    <property type="entry name" value="Response_reg"/>
    <property type="match status" value="1"/>
</dbReference>
<keyword evidence="4" id="KW-0804">Transcription</keyword>
<dbReference type="SMART" id="SM00448">
    <property type="entry name" value="REC"/>
    <property type="match status" value="1"/>
</dbReference>
<evidence type="ECO:0000313" key="8">
    <source>
        <dbReference type="EMBL" id="MCP3424239.1"/>
    </source>
</evidence>
<dbReference type="InterPro" id="IPR001789">
    <property type="entry name" value="Sig_transdc_resp-reg_receiver"/>
</dbReference>
<sequence>MEDAGARAPVSEEPITVFVLDDHELVRRGVRSLLEAEPDIEVIGEAGTAADGAVRIAALGPRVAVVDGRLPDGSGIEVCRQIRSADPRIEVLVLTSYDDDDALFASIMAGAAGYVLKQISGNDLVSAVRRVAAGQSMLDPAVTARVLHRLRHGSDRDPLTQHLTPKEEQVLALVAEGLTNRQIAERLGVAEKTVKNYVSTLLAKLGVESRTQAAVMAARRPGSGERGRDVPPR</sequence>
<evidence type="ECO:0000256" key="4">
    <source>
        <dbReference type="ARBA" id="ARBA00023163"/>
    </source>
</evidence>
<gene>
    <name evidence="8" type="ORF">NCI01_20760</name>
</gene>
<dbReference type="InterPro" id="IPR058245">
    <property type="entry name" value="NreC/VraR/RcsB-like_REC"/>
</dbReference>
<name>A0ABT1L3L5_9ACTN</name>
<evidence type="ECO:0000259" key="7">
    <source>
        <dbReference type="PROSITE" id="PS50110"/>
    </source>
</evidence>
<dbReference type="SUPFAM" id="SSF52172">
    <property type="entry name" value="CheY-like"/>
    <property type="match status" value="1"/>
</dbReference>
<accession>A0ABT1L3L5</accession>
<evidence type="ECO:0000256" key="3">
    <source>
        <dbReference type="ARBA" id="ARBA00023125"/>
    </source>
</evidence>
<evidence type="ECO:0000259" key="6">
    <source>
        <dbReference type="PROSITE" id="PS50043"/>
    </source>
</evidence>
<evidence type="ECO:0000256" key="2">
    <source>
        <dbReference type="ARBA" id="ARBA00023015"/>
    </source>
</evidence>
<dbReference type="PROSITE" id="PS50043">
    <property type="entry name" value="HTH_LUXR_2"/>
    <property type="match status" value="1"/>
</dbReference>
<dbReference type="RefSeq" id="WP_254183396.1">
    <property type="nucleotide sequence ID" value="NZ_JANARS010000013.1"/>
</dbReference>
<keyword evidence="2" id="KW-0805">Transcription regulation</keyword>
<dbReference type="PRINTS" id="PR00038">
    <property type="entry name" value="HTHLUXR"/>
</dbReference>
<protein>
    <submittedName>
        <fullName evidence="8">Response regulator transcription factor</fullName>
    </submittedName>
</protein>
<comment type="caution">
    <text evidence="8">The sequence shown here is derived from an EMBL/GenBank/DDBJ whole genome shotgun (WGS) entry which is preliminary data.</text>
</comment>
<dbReference type="Proteomes" id="UP001204524">
    <property type="component" value="Unassembled WGS sequence"/>
</dbReference>
<reference evidence="8 9" key="1">
    <citation type="submission" date="2022-06" db="EMBL/GenBank/DDBJ databases">
        <authorList>
            <person name="So Y."/>
        </authorList>
    </citation>
    <scope>NUCLEOTIDE SEQUENCE [LARGE SCALE GENOMIC DNA]</scope>
    <source>
        <strain evidence="8 9">STR3</strain>
    </source>
</reference>
<feature type="domain" description="Response regulatory" evidence="7">
    <location>
        <begin position="16"/>
        <end position="132"/>
    </location>
</feature>
<keyword evidence="3" id="KW-0238">DNA-binding</keyword>
<dbReference type="SUPFAM" id="SSF46894">
    <property type="entry name" value="C-terminal effector domain of the bipartite response regulators"/>
    <property type="match status" value="1"/>
</dbReference>